<evidence type="ECO:0000256" key="2">
    <source>
        <dbReference type="ARBA" id="ARBA00004604"/>
    </source>
</evidence>
<keyword evidence="10" id="KW-1185">Reference proteome</keyword>
<keyword evidence="4" id="KW-0963">Cytoplasm</keyword>
<dbReference type="PANTHER" id="PTHR11097">
    <property type="entry name" value="EXOSOME COMPLEX EXONUCLEASE RIBOSOMAL RNA PROCESSING PROTEIN"/>
    <property type="match status" value="1"/>
</dbReference>
<dbReference type="Gene3D" id="3.30.230.70">
    <property type="entry name" value="GHMP Kinase, N-terminal domain"/>
    <property type="match status" value="1"/>
</dbReference>
<comment type="similarity">
    <text evidence="3">Belongs to the RNase PH family.</text>
</comment>
<feature type="domain" description="Exoribonuclease phosphorolytic" evidence="8">
    <location>
        <begin position="196"/>
        <end position="241"/>
    </location>
</feature>
<keyword evidence="5" id="KW-0271">Exosome</keyword>
<gene>
    <name evidence="9" type="ORF">LAZ67_16000041</name>
</gene>
<dbReference type="InterPro" id="IPR050590">
    <property type="entry name" value="Exosome_comp_Rrp42_subfam"/>
</dbReference>
<dbReference type="SUPFAM" id="SSF54211">
    <property type="entry name" value="Ribosomal protein S5 domain 2-like"/>
    <property type="match status" value="1"/>
</dbReference>
<organism evidence="9 10">
    <name type="scientific">Cordylochernes scorpioides</name>
    <dbReference type="NCBI Taxonomy" id="51811"/>
    <lineage>
        <taxon>Eukaryota</taxon>
        <taxon>Metazoa</taxon>
        <taxon>Ecdysozoa</taxon>
        <taxon>Arthropoda</taxon>
        <taxon>Chelicerata</taxon>
        <taxon>Arachnida</taxon>
        <taxon>Pseudoscorpiones</taxon>
        <taxon>Cheliferoidea</taxon>
        <taxon>Chernetidae</taxon>
        <taxon>Cordylochernes</taxon>
    </lineage>
</organism>
<dbReference type="InterPro" id="IPR036345">
    <property type="entry name" value="ExoRNase_PH_dom2_sf"/>
</dbReference>
<protein>
    <recommendedName>
        <fullName evidence="6">Ribosomal RNA-processing protein 42</fullName>
    </recommendedName>
</protein>
<evidence type="ECO:0000256" key="1">
    <source>
        <dbReference type="ARBA" id="ARBA00004496"/>
    </source>
</evidence>
<evidence type="ECO:0000256" key="4">
    <source>
        <dbReference type="ARBA" id="ARBA00022490"/>
    </source>
</evidence>
<reference evidence="9 10" key="1">
    <citation type="submission" date="2022-01" db="EMBL/GenBank/DDBJ databases">
        <title>A chromosomal length assembly of Cordylochernes scorpioides.</title>
        <authorList>
            <person name="Zeh D."/>
            <person name="Zeh J."/>
        </authorList>
    </citation>
    <scope>NUCLEOTIDE SEQUENCE [LARGE SCALE GENOMIC DNA]</scope>
    <source>
        <strain evidence="9">IN4F17</strain>
        <tissue evidence="9">Whole Body</tissue>
    </source>
</reference>
<proteinExistence type="inferred from homology"/>
<dbReference type="Proteomes" id="UP001235939">
    <property type="component" value="Chromosome 16"/>
</dbReference>
<evidence type="ECO:0000256" key="6">
    <source>
        <dbReference type="ARBA" id="ARBA00042523"/>
    </source>
</evidence>
<evidence type="ECO:0000256" key="3">
    <source>
        <dbReference type="ARBA" id="ARBA00006678"/>
    </source>
</evidence>
<dbReference type="InterPro" id="IPR020568">
    <property type="entry name" value="Ribosomal_Su5_D2-typ_SF"/>
</dbReference>
<name>A0ABY6LBI1_9ARAC</name>
<dbReference type="InterPro" id="IPR027408">
    <property type="entry name" value="PNPase/RNase_PH_dom_sf"/>
</dbReference>
<evidence type="ECO:0000259" key="7">
    <source>
        <dbReference type="Pfam" id="PF01138"/>
    </source>
</evidence>
<dbReference type="EMBL" id="CP092878">
    <property type="protein sequence ID" value="UYV78079.1"/>
    <property type="molecule type" value="Genomic_DNA"/>
</dbReference>
<dbReference type="PANTHER" id="PTHR11097:SF8">
    <property type="entry name" value="EXOSOME COMPLEX COMPONENT RRP42"/>
    <property type="match status" value="1"/>
</dbReference>
<evidence type="ECO:0000313" key="10">
    <source>
        <dbReference type="Proteomes" id="UP001235939"/>
    </source>
</evidence>
<dbReference type="CDD" id="cd11367">
    <property type="entry name" value="RNase_PH_RRP42"/>
    <property type="match status" value="1"/>
</dbReference>
<feature type="domain" description="Exoribonuclease phosphorolytic" evidence="7">
    <location>
        <begin position="30"/>
        <end position="165"/>
    </location>
</feature>
<dbReference type="Pfam" id="PF01138">
    <property type="entry name" value="RNase_PH"/>
    <property type="match status" value="1"/>
</dbReference>
<dbReference type="InterPro" id="IPR001247">
    <property type="entry name" value="ExoRNase_PH_dom1"/>
</dbReference>
<dbReference type="InterPro" id="IPR015847">
    <property type="entry name" value="ExoRNase_PH_dom2"/>
</dbReference>
<comment type="subcellular location">
    <subcellularLocation>
        <location evidence="1">Cytoplasm</location>
    </subcellularLocation>
    <subcellularLocation>
        <location evidence="2">Nucleus</location>
        <location evidence="2">Nucleolus</location>
    </subcellularLocation>
</comment>
<dbReference type="Pfam" id="PF03725">
    <property type="entry name" value="RNase_PH_C"/>
    <property type="match status" value="1"/>
</dbReference>
<evidence type="ECO:0000256" key="5">
    <source>
        <dbReference type="ARBA" id="ARBA00022835"/>
    </source>
</evidence>
<sequence length="290" mass="31443">MTDILSETEKSFIIEGIQHNIRIDGRDLTEYRQLVLETGVSPNCNGSAHIRLANNDVLVGVKADLEETKEDTPSEGRLEFFVDCTANAAPQFEGRGGERLAYQICTMLSKAYSQPGTMDLGALSVMAGHRAWTLYVDVLILECGGSLMDAASLAVKAALADTKLPEVKVHQVENLLEVEVAEDPFATVSLDVSRAPVLVTLSRVGRHCVVDTNQEEEQCALSQLVLAVDAEGQVLFAHSPGFLAADNLEMLDLGSSLGAQLNLSLHDSLRREQSLLHNNPGLKSERGLFD</sequence>
<evidence type="ECO:0000259" key="8">
    <source>
        <dbReference type="Pfam" id="PF03725"/>
    </source>
</evidence>
<evidence type="ECO:0000313" key="9">
    <source>
        <dbReference type="EMBL" id="UYV78079.1"/>
    </source>
</evidence>
<dbReference type="SUPFAM" id="SSF55666">
    <property type="entry name" value="Ribonuclease PH domain 2-like"/>
    <property type="match status" value="1"/>
</dbReference>
<accession>A0ABY6LBI1</accession>